<dbReference type="Proteomes" id="UP001142648">
    <property type="component" value="Unassembled WGS sequence"/>
</dbReference>
<proteinExistence type="predicted"/>
<comment type="caution">
    <text evidence="1">The sequence shown here is derived from an EMBL/GenBank/DDBJ whole genome shotgun (WGS) entry which is preliminary data.</text>
</comment>
<dbReference type="RefSeq" id="WP_259961051.1">
    <property type="nucleotide sequence ID" value="NZ_JAOAMV010000002.1"/>
</dbReference>
<sequence>MRQVGAGFAGGDFEVQTIRGVGYRLSCAGADAPPDGANGEPRFGRRAVVAAAGAAAILGGAAFVQGRRRPVDRQAKELFERAEIARREEGCALIPEQASSLYRAALEAAPDFAAPWGGLALVAAKALDRNEDIERNRRVALSAARRGAEIDPRHPYPRIAVALAEPTYMRWGAQRKRLERLEQRIAPGWDLPAAIGFLAMCCGHLDTAIGAFQRALDHQWNLLGVQFWLAHALLMAGRDEESLRIADQALSQSPKNWCAWEVAFRANLMSGNFAAVNVLIGDVRATPANLHPGGRLSRQMLARAVIDEDAGSRKATIRYFHETILEWPSFIPFAAAPLALLREFELLTTAIRGYLLSEGPMAVPTDWRRHPWFLYQPPLLELHDHPPVRQAMLKVGLDLRR</sequence>
<keyword evidence="2" id="KW-1185">Reference proteome</keyword>
<evidence type="ECO:0000313" key="1">
    <source>
        <dbReference type="EMBL" id="MCT2558245.1"/>
    </source>
</evidence>
<name>A0A9X2VZG1_9SPHN</name>
<gene>
    <name evidence="1" type="ORF">N0B51_04560</name>
</gene>
<organism evidence="1 2">
    <name type="scientific">Tsuneonella litorea</name>
    <dbReference type="NCBI Taxonomy" id="2976475"/>
    <lineage>
        <taxon>Bacteria</taxon>
        <taxon>Pseudomonadati</taxon>
        <taxon>Pseudomonadota</taxon>
        <taxon>Alphaproteobacteria</taxon>
        <taxon>Sphingomonadales</taxon>
        <taxon>Erythrobacteraceae</taxon>
        <taxon>Tsuneonella</taxon>
    </lineage>
</organism>
<protein>
    <submittedName>
        <fullName evidence="1">Tetratricopeptide repeat protein</fullName>
    </submittedName>
</protein>
<dbReference type="Gene3D" id="1.25.40.10">
    <property type="entry name" value="Tetratricopeptide repeat domain"/>
    <property type="match status" value="1"/>
</dbReference>
<dbReference type="SUPFAM" id="SSF48452">
    <property type="entry name" value="TPR-like"/>
    <property type="match status" value="1"/>
</dbReference>
<accession>A0A9X2VZG1</accession>
<dbReference type="InterPro" id="IPR011990">
    <property type="entry name" value="TPR-like_helical_dom_sf"/>
</dbReference>
<evidence type="ECO:0000313" key="2">
    <source>
        <dbReference type="Proteomes" id="UP001142648"/>
    </source>
</evidence>
<dbReference type="EMBL" id="JAOAMV010000002">
    <property type="protein sequence ID" value="MCT2558245.1"/>
    <property type="molecule type" value="Genomic_DNA"/>
</dbReference>
<reference evidence="1" key="1">
    <citation type="submission" date="2022-09" db="EMBL/GenBank/DDBJ databases">
        <title>The genome sequence of Tsuneonella sp. YG55.</title>
        <authorList>
            <person name="Liu Y."/>
        </authorList>
    </citation>
    <scope>NUCLEOTIDE SEQUENCE</scope>
    <source>
        <strain evidence="1">YG55</strain>
    </source>
</reference>
<dbReference type="AlphaFoldDB" id="A0A9X2VZG1"/>